<evidence type="ECO:0000256" key="1">
    <source>
        <dbReference type="ARBA" id="ARBA00023002"/>
    </source>
</evidence>
<dbReference type="AlphaFoldDB" id="A0A1V6TAG9"/>
<gene>
    <name evidence="3" type="ORF">PENSTE_c009G02939</name>
</gene>
<organism evidence="3 4">
    <name type="scientific">Penicillium steckii</name>
    <dbReference type="NCBI Taxonomy" id="303698"/>
    <lineage>
        <taxon>Eukaryota</taxon>
        <taxon>Fungi</taxon>
        <taxon>Dikarya</taxon>
        <taxon>Ascomycota</taxon>
        <taxon>Pezizomycotina</taxon>
        <taxon>Eurotiomycetes</taxon>
        <taxon>Eurotiomycetidae</taxon>
        <taxon>Eurotiales</taxon>
        <taxon>Aspergillaceae</taxon>
        <taxon>Penicillium</taxon>
    </lineage>
</organism>
<feature type="domain" description="NADP-dependent oxidoreductase" evidence="2">
    <location>
        <begin position="16"/>
        <end position="308"/>
    </location>
</feature>
<accession>A0A1V6TAG9</accession>
<dbReference type="Pfam" id="PF00248">
    <property type="entry name" value="Aldo_ket_red"/>
    <property type="match status" value="1"/>
</dbReference>
<dbReference type="PANTHER" id="PTHR43625:SF7">
    <property type="entry name" value="REDUCTASE (YAKC), PUTATIVE (AFU_ORTHOLOGUE AFUA_8G01560)-RELATED"/>
    <property type="match status" value="1"/>
</dbReference>
<evidence type="ECO:0000259" key="2">
    <source>
        <dbReference type="Pfam" id="PF00248"/>
    </source>
</evidence>
<dbReference type="InterPro" id="IPR036812">
    <property type="entry name" value="NAD(P)_OxRdtase_dom_sf"/>
</dbReference>
<comment type="caution">
    <text evidence="3">The sequence shown here is derived from an EMBL/GenBank/DDBJ whole genome shotgun (WGS) entry which is preliminary data.</text>
</comment>
<keyword evidence="1" id="KW-0560">Oxidoreductase</keyword>
<dbReference type="Gene3D" id="3.20.20.100">
    <property type="entry name" value="NADP-dependent oxidoreductase domain"/>
    <property type="match status" value="1"/>
</dbReference>
<dbReference type="SUPFAM" id="SSF51430">
    <property type="entry name" value="NAD(P)-linked oxidoreductase"/>
    <property type="match status" value="1"/>
</dbReference>
<dbReference type="Proteomes" id="UP000191285">
    <property type="component" value="Unassembled WGS sequence"/>
</dbReference>
<dbReference type="InterPro" id="IPR023210">
    <property type="entry name" value="NADP_OxRdtase_dom"/>
</dbReference>
<proteinExistence type="predicted"/>
<keyword evidence="4" id="KW-1185">Reference proteome</keyword>
<dbReference type="STRING" id="303698.A0A1V6TAG9"/>
<name>A0A1V6TAG9_9EURO</name>
<dbReference type="OrthoDB" id="37537at2759"/>
<protein>
    <recommendedName>
        <fullName evidence="2">NADP-dependent oxidoreductase domain-containing protein</fullName>
    </recommendedName>
</protein>
<reference evidence="4" key="1">
    <citation type="journal article" date="2017" name="Nat. Microbiol.">
        <title>Global analysis of biosynthetic gene clusters reveals vast potential of secondary metabolite production in Penicillium species.</title>
        <authorList>
            <person name="Nielsen J.C."/>
            <person name="Grijseels S."/>
            <person name="Prigent S."/>
            <person name="Ji B."/>
            <person name="Dainat J."/>
            <person name="Nielsen K.F."/>
            <person name="Frisvad J.C."/>
            <person name="Workman M."/>
            <person name="Nielsen J."/>
        </authorList>
    </citation>
    <scope>NUCLEOTIDE SEQUENCE [LARGE SCALE GENOMIC DNA]</scope>
    <source>
        <strain evidence="4">IBT 24891</strain>
    </source>
</reference>
<evidence type="ECO:0000313" key="3">
    <source>
        <dbReference type="EMBL" id="OQE22950.1"/>
    </source>
</evidence>
<evidence type="ECO:0000313" key="4">
    <source>
        <dbReference type="Proteomes" id="UP000191285"/>
    </source>
</evidence>
<dbReference type="InterPro" id="IPR050791">
    <property type="entry name" value="Aldo-Keto_reductase"/>
</dbReference>
<sequence length="328" mass="36375">MVKTFSFGDLQVPTPGFGAMGLSFGLGSNLSLEEAEPVLLKAIELGCTFWDTAVVYAAGINEKLLGDFIRKHNVRDKVFIASKCGFDVFGPQRSVTNSASHIKEYIEGTIERLGFTPDLYYLHRIDPNTPLTESIPALDEIRKAGKTKYIGLSECSAETLRKANTIAKIDAIQAEYSAFETLHETDGLIDAAKELGVAYVAYSPLGHGWLVDNFDYKSPDDFAPDDFRRTSPKFQGDNFYKNLKIVEEIKKLATRKGCKISQIAIAWVASQGMIPIPGTTKPSRLEENWNSRDIDFTKEEAQEMRRIIDAAKPHGNRYSAANQALVGH</sequence>
<dbReference type="GO" id="GO:0016491">
    <property type="term" value="F:oxidoreductase activity"/>
    <property type="evidence" value="ECO:0007669"/>
    <property type="project" value="UniProtKB-KW"/>
</dbReference>
<dbReference type="EMBL" id="MLKD01000009">
    <property type="protein sequence ID" value="OQE22950.1"/>
    <property type="molecule type" value="Genomic_DNA"/>
</dbReference>
<dbReference type="GO" id="GO:0005737">
    <property type="term" value="C:cytoplasm"/>
    <property type="evidence" value="ECO:0007669"/>
    <property type="project" value="TreeGrafter"/>
</dbReference>
<dbReference type="PANTHER" id="PTHR43625">
    <property type="entry name" value="AFLATOXIN B1 ALDEHYDE REDUCTASE"/>
    <property type="match status" value="1"/>
</dbReference>